<dbReference type="Gene3D" id="1.20.1250.20">
    <property type="entry name" value="MFS general substrate transporter like domains"/>
    <property type="match status" value="1"/>
</dbReference>
<feature type="transmembrane region" description="Helical" evidence="9">
    <location>
        <begin position="306"/>
        <end position="327"/>
    </location>
</feature>
<sequence length="488" mass="50976">MPSIKAPGLDRGLIVLAAVLLAGAVASLLDTTIVSVALESIARDFGASENSFQWVSTAYLLTLALVTPLVGWSVDRFGAKPMWMFSITLFLLGSVLCGTAWSITSLVVFRVVKGIGGGMILPLCQAILAQAAGPQRFGRVMSLIALPAQLAPIVGPVLGGFIIDGLGWRWIFFVNVPICIVALVLAWRILPAPGGRHAAPVDRGGLLLLPPGLGLLVYGFSRFHDTEGFTNPVTMLVLSAGIALLGGFAVHALRTVNPLLDLRLFSSRAFSASSVLIFLHGVAVYGPLFLLPLFYARTRGYDAGTIGWLLAPQGLGTLLAIAFAGVLADRYGSRPLVLWGTAVTALGTVVFTQLFAAPDDILLSVSLFVRGLGLGFVGVAITAGAYRDISAVAIAGATGMISVVQRLGASFGTAVIAVILAVQLPNASTLPGSGHIASAYGNTFWWMLTFTLISFIPAAVLPRPRSKRPSGTAQPADTDPTPERGPLA</sequence>
<evidence type="ECO:0000259" key="10">
    <source>
        <dbReference type="PROSITE" id="PS50850"/>
    </source>
</evidence>
<feature type="transmembrane region" description="Helical" evidence="9">
    <location>
        <begin position="336"/>
        <end position="355"/>
    </location>
</feature>
<dbReference type="PROSITE" id="PS50850">
    <property type="entry name" value="MFS"/>
    <property type="match status" value="1"/>
</dbReference>
<proteinExistence type="predicted"/>
<dbReference type="SUPFAM" id="SSF103473">
    <property type="entry name" value="MFS general substrate transporter"/>
    <property type="match status" value="1"/>
</dbReference>
<keyword evidence="2" id="KW-0813">Transport</keyword>
<feature type="transmembrane region" description="Helical" evidence="9">
    <location>
        <begin position="444"/>
        <end position="461"/>
    </location>
</feature>
<evidence type="ECO:0000256" key="3">
    <source>
        <dbReference type="ARBA" id="ARBA00022475"/>
    </source>
</evidence>
<evidence type="ECO:0000256" key="2">
    <source>
        <dbReference type="ARBA" id="ARBA00022448"/>
    </source>
</evidence>
<feature type="transmembrane region" description="Helical" evidence="9">
    <location>
        <begin position="274"/>
        <end position="294"/>
    </location>
</feature>
<organism evidence="11 12">
    <name type="scientific">Streptomyces laculatispora</name>
    <dbReference type="NCBI Taxonomy" id="887464"/>
    <lineage>
        <taxon>Bacteria</taxon>
        <taxon>Bacillati</taxon>
        <taxon>Actinomycetota</taxon>
        <taxon>Actinomycetes</taxon>
        <taxon>Kitasatosporales</taxon>
        <taxon>Streptomycetaceae</taxon>
        <taxon>Streptomyces</taxon>
    </lineage>
</organism>
<feature type="domain" description="Major facilitator superfamily (MFS) profile" evidence="10">
    <location>
        <begin position="16"/>
        <end position="466"/>
    </location>
</feature>
<evidence type="ECO:0000256" key="8">
    <source>
        <dbReference type="SAM" id="MobiDB-lite"/>
    </source>
</evidence>
<evidence type="ECO:0000256" key="4">
    <source>
        <dbReference type="ARBA" id="ARBA00022692"/>
    </source>
</evidence>
<dbReference type="Pfam" id="PF07690">
    <property type="entry name" value="MFS_1"/>
    <property type="match status" value="2"/>
</dbReference>
<feature type="transmembrane region" description="Helical" evidence="9">
    <location>
        <begin position="82"/>
        <end position="101"/>
    </location>
</feature>
<evidence type="ECO:0000256" key="9">
    <source>
        <dbReference type="SAM" id="Phobius"/>
    </source>
</evidence>
<evidence type="ECO:0000256" key="7">
    <source>
        <dbReference type="ARBA" id="ARBA00023251"/>
    </source>
</evidence>
<feature type="region of interest" description="Disordered" evidence="8">
    <location>
        <begin position="463"/>
        <end position="488"/>
    </location>
</feature>
<evidence type="ECO:0000256" key="5">
    <source>
        <dbReference type="ARBA" id="ARBA00022989"/>
    </source>
</evidence>
<name>A0ABY9HXX2_9ACTN</name>
<dbReference type="CDD" id="cd17503">
    <property type="entry name" value="MFS_LmrB_MDR_like"/>
    <property type="match status" value="1"/>
</dbReference>
<accession>A0ABY9HXX2</accession>
<feature type="transmembrane region" description="Helical" evidence="9">
    <location>
        <begin position="52"/>
        <end position="70"/>
    </location>
</feature>
<keyword evidence="7" id="KW-0046">Antibiotic resistance</keyword>
<dbReference type="RefSeq" id="WP_306086029.1">
    <property type="nucleotide sequence ID" value="NZ_CP120992.1"/>
</dbReference>
<feature type="transmembrane region" description="Helical" evidence="9">
    <location>
        <begin position="169"/>
        <end position="189"/>
    </location>
</feature>
<keyword evidence="4 9" id="KW-0812">Transmembrane</keyword>
<feature type="transmembrane region" description="Helical" evidence="9">
    <location>
        <begin position="107"/>
        <end position="128"/>
    </location>
</feature>
<dbReference type="NCBIfam" id="TIGR00711">
    <property type="entry name" value="efflux_EmrB"/>
    <property type="match status" value="1"/>
</dbReference>
<feature type="transmembrane region" description="Helical" evidence="9">
    <location>
        <begin position="201"/>
        <end position="221"/>
    </location>
</feature>
<feature type="transmembrane region" description="Helical" evidence="9">
    <location>
        <begin position="361"/>
        <end position="386"/>
    </location>
</feature>
<evidence type="ECO:0000256" key="6">
    <source>
        <dbReference type="ARBA" id="ARBA00023136"/>
    </source>
</evidence>
<dbReference type="InterPro" id="IPR020846">
    <property type="entry name" value="MFS_dom"/>
</dbReference>
<feature type="transmembrane region" description="Helical" evidence="9">
    <location>
        <begin position="407"/>
        <end position="424"/>
    </location>
</feature>
<dbReference type="Gene3D" id="1.20.1720.10">
    <property type="entry name" value="Multidrug resistance protein D"/>
    <property type="match status" value="1"/>
</dbReference>
<evidence type="ECO:0000313" key="11">
    <source>
        <dbReference type="EMBL" id="WLQ39426.1"/>
    </source>
</evidence>
<dbReference type="EMBL" id="CP120992">
    <property type="protein sequence ID" value="WLQ39426.1"/>
    <property type="molecule type" value="Genomic_DNA"/>
</dbReference>
<dbReference type="PANTHER" id="PTHR42718:SF46">
    <property type="entry name" value="BLR6921 PROTEIN"/>
    <property type="match status" value="1"/>
</dbReference>
<feature type="transmembrane region" description="Helical" evidence="9">
    <location>
        <begin position="140"/>
        <end position="163"/>
    </location>
</feature>
<dbReference type="InterPro" id="IPR036259">
    <property type="entry name" value="MFS_trans_sf"/>
</dbReference>
<keyword evidence="5 9" id="KW-1133">Transmembrane helix</keyword>
<reference evidence="11 12" key="1">
    <citation type="submission" date="2023-03" db="EMBL/GenBank/DDBJ databases">
        <title>Isolation and description of six Streptomyces strains from soil environments, able to metabolize different microbial glucans.</title>
        <authorList>
            <person name="Widen T."/>
            <person name="Larsbrink J."/>
        </authorList>
    </citation>
    <scope>NUCLEOTIDE SEQUENCE [LARGE SCALE GENOMIC DNA]</scope>
    <source>
        <strain evidence="11 12">Mut2</strain>
    </source>
</reference>
<comment type="subcellular location">
    <subcellularLocation>
        <location evidence="1">Cell membrane</location>
        <topology evidence="1">Multi-pass membrane protein</topology>
    </subcellularLocation>
</comment>
<dbReference type="PANTHER" id="PTHR42718">
    <property type="entry name" value="MAJOR FACILITATOR SUPERFAMILY MULTIDRUG TRANSPORTER MFSC"/>
    <property type="match status" value="1"/>
</dbReference>
<protein>
    <submittedName>
        <fullName evidence="11">MDR family MFS transporter</fullName>
    </submittedName>
</protein>
<keyword evidence="6 9" id="KW-0472">Membrane</keyword>
<evidence type="ECO:0000313" key="12">
    <source>
        <dbReference type="Proteomes" id="UP001229952"/>
    </source>
</evidence>
<dbReference type="InterPro" id="IPR011701">
    <property type="entry name" value="MFS"/>
</dbReference>
<keyword evidence="12" id="KW-1185">Reference proteome</keyword>
<dbReference type="InterPro" id="IPR004638">
    <property type="entry name" value="EmrB-like"/>
</dbReference>
<gene>
    <name evidence="11" type="ORF">P8A22_04935</name>
</gene>
<dbReference type="Proteomes" id="UP001229952">
    <property type="component" value="Chromosome"/>
</dbReference>
<evidence type="ECO:0000256" key="1">
    <source>
        <dbReference type="ARBA" id="ARBA00004651"/>
    </source>
</evidence>
<keyword evidence="3" id="KW-1003">Cell membrane</keyword>
<feature type="transmembrane region" description="Helical" evidence="9">
    <location>
        <begin position="233"/>
        <end position="253"/>
    </location>
</feature>